<name>A0A266LTY1_PSEFR</name>
<evidence type="ECO:0000256" key="1">
    <source>
        <dbReference type="ARBA" id="ARBA00004651"/>
    </source>
</evidence>
<keyword evidence="6" id="KW-0175">Coiled coil</keyword>
<evidence type="ECO:0000256" key="7">
    <source>
        <dbReference type="SAM" id="Phobius"/>
    </source>
</evidence>
<feature type="transmembrane region" description="Helical" evidence="7">
    <location>
        <begin position="33"/>
        <end position="51"/>
    </location>
</feature>
<feature type="domain" description="Polysaccharide chain length determinant N-terminal" evidence="8">
    <location>
        <begin position="17"/>
        <end position="79"/>
    </location>
</feature>
<dbReference type="Proteomes" id="UP000216113">
    <property type="component" value="Unassembled WGS sequence"/>
</dbReference>
<dbReference type="Pfam" id="PF13807">
    <property type="entry name" value="GNVR"/>
    <property type="match status" value="1"/>
</dbReference>
<dbReference type="Gene3D" id="3.30.1890.10">
    <property type="entry name" value="FepE-like"/>
    <property type="match status" value="2"/>
</dbReference>
<evidence type="ECO:0000256" key="6">
    <source>
        <dbReference type="SAM" id="Coils"/>
    </source>
</evidence>
<evidence type="ECO:0000313" key="10">
    <source>
        <dbReference type="EMBL" id="OZY41489.1"/>
    </source>
</evidence>
<dbReference type="InterPro" id="IPR003856">
    <property type="entry name" value="LPS_length_determ_N"/>
</dbReference>
<sequence>MHLTIQQPPQGRKVDAEIDLLELIHSFWQQKKLIAGTVVITALVALGYVWFAQPVYQTSTLLRPAAINELDALNRSQVYTLPAADALLKVGLALESYENRLNFFRGHPDLFKPLVQPGRTLEQSFEVFNRDAITLVQPAANKTNSESPYLRLELTYPASLDGVAILNGFVEYAINNQREQVGADLKVIISNRLRELETQINAARTGYLSEKQGKIATLVEADSLQKAKLEDELKALRLQLKIEREARIQQLDEAISIAKSLGISRPTTPSAMADAAQGSSSRLVRTEITSQSIPLYFMGTQALQAERAALLKRTTDDFTDNRISQIRKNIQLLEVNRQVEMLGKRTNEDVFLKDIEPLRAEVVRLGRLNTDMSHLGLVSIDRKAQMPTDPIKPKKAMIVALAVVLGLLLGLTIATVRFLIQRRQQGIRPEQPPL</sequence>
<keyword evidence="2" id="KW-1003">Cell membrane</keyword>
<keyword evidence="4 7" id="KW-1133">Transmembrane helix</keyword>
<dbReference type="PANTHER" id="PTHR32309">
    <property type="entry name" value="TYROSINE-PROTEIN KINASE"/>
    <property type="match status" value="1"/>
</dbReference>
<evidence type="ECO:0000259" key="8">
    <source>
        <dbReference type="Pfam" id="PF02706"/>
    </source>
</evidence>
<evidence type="ECO:0000256" key="5">
    <source>
        <dbReference type="ARBA" id="ARBA00023136"/>
    </source>
</evidence>
<evidence type="ECO:0000256" key="2">
    <source>
        <dbReference type="ARBA" id="ARBA00022475"/>
    </source>
</evidence>
<dbReference type="SUPFAM" id="SSF160355">
    <property type="entry name" value="Bacterial polysaccharide co-polymerase-like"/>
    <property type="match status" value="2"/>
</dbReference>
<dbReference type="GO" id="GO:0005886">
    <property type="term" value="C:plasma membrane"/>
    <property type="evidence" value="ECO:0007669"/>
    <property type="project" value="UniProtKB-SubCell"/>
</dbReference>
<reference evidence="10 11" key="1">
    <citation type="submission" date="2017-08" db="EMBL/GenBank/DDBJ databases">
        <title>Genomic and metabolic characterisation of spoilage-associated Pseudomonas species.</title>
        <authorList>
            <person name="Stanborough T."/>
            <person name="Fegan N."/>
            <person name="Powell S.M."/>
            <person name="Singh T."/>
            <person name="Tamplin M.L."/>
            <person name="Chandry P.S."/>
        </authorList>
    </citation>
    <scope>NUCLEOTIDE SEQUENCE [LARGE SCALE GENOMIC DNA]</scope>
    <source>
        <strain evidence="10 11">F1820</strain>
    </source>
</reference>
<comment type="caution">
    <text evidence="10">The sequence shown here is derived from an EMBL/GenBank/DDBJ whole genome shotgun (WGS) entry which is preliminary data.</text>
</comment>
<proteinExistence type="predicted"/>
<feature type="transmembrane region" description="Helical" evidence="7">
    <location>
        <begin position="396"/>
        <end position="420"/>
    </location>
</feature>
<keyword evidence="5 7" id="KW-0472">Membrane</keyword>
<comment type="subcellular location">
    <subcellularLocation>
        <location evidence="1">Cell membrane</location>
        <topology evidence="1">Multi-pass membrane protein</topology>
    </subcellularLocation>
</comment>
<dbReference type="EMBL" id="NQKL01000008">
    <property type="protein sequence ID" value="OZY41489.1"/>
    <property type="molecule type" value="Genomic_DNA"/>
</dbReference>
<organism evidence="10 11">
    <name type="scientific">Pseudomonas fragi</name>
    <dbReference type="NCBI Taxonomy" id="296"/>
    <lineage>
        <taxon>Bacteria</taxon>
        <taxon>Pseudomonadati</taxon>
        <taxon>Pseudomonadota</taxon>
        <taxon>Gammaproteobacteria</taxon>
        <taxon>Pseudomonadales</taxon>
        <taxon>Pseudomonadaceae</taxon>
        <taxon>Pseudomonas</taxon>
    </lineage>
</organism>
<evidence type="ECO:0000313" key="11">
    <source>
        <dbReference type="Proteomes" id="UP000216113"/>
    </source>
</evidence>
<dbReference type="AlphaFoldDB" id="A0A266LTY1"/>
<keyword evidence="3 7" id="KW-0812">Transmembrane</keyword>
<dbReference type="Pfam" id="PF02706">
    <property type="entry name" value="Wzz"/>
    <property type="match status" value="1"/>
</dbReference>
<dbReference type="InterPro" id="IPR050445">
    <property type="entry name" value="Bact_polysacc_biosynth/exp"/>
</dbReference>
<evidence type="ECO:0000259" key="9">
    <source>
        <dbReference type="Pfam" id="PF13807"/>
    </source>
</evidence>
<dbReference type="PANTHER" id="PTHR32309:SF13">
    <property type="entry name" value="FERRIC ENTEROBACTIN TRANSPORT PROTEIN FEPE"/>
    <property type="match status" value="1"/>
</dbReference>
<dbReference type="GO" id="GO:0004713">
    <property type="term" value="F:protein tyrosine kinase activity"/>
    <property type="evidence" value="ECO:0007669"/>
    <property type="project" value="TreeGrafter"/>
</dbReference>
<evidence type="ECO:0000256" key="4">
    <source>
        <dbReference type="ARBA" id="ARBA00022989"/>
    </source>
</evidence>
<feature type="domain" description="Tyrosine-protein kinase G-rich" evidence="9">
    <location>
        <begin position="373"/>
        <end position="417"/>
    </location>
</feature>
<accession>A0A266LTY1</accession>
<protein>
    <submittedName>
        <fullName evidence="10">Chain-length determining protein</fullName>
    </submittedName>
</protein>
<gene>
    <name evidence="10" type="ORF">CJF43_12035</name>
</gene>
<dbReference type="InterPro" id="IPR032807">
    <property type="entry name" value="GNVR"/>
</dbReference>
<feature type="coiled-coil region" evidence="6">
    <location>
        <begin position="219"/>
        <end position="246"/>
    </location>
</feature>
<evidence type="ECO:0000256" key="3">
    <source>
        <dbReference type="ARBA" id="ARBA00022692"/>
    </source>
</evidence>